<accession>A0A8S5VGP8</accession>
<name>A0A8S5VGP8_9CAUD</name>
<protein>
    <submittedName>
        <fullName evidence="1">Uncharacterized protein</fullName>
    </submittedName>
</protein>
<proteinExistence type="predicted"/>
<dbReference type="EMBL" id="BK016265">
    <property type="protein sequence ID" value="DAG05933.1"/>
    <property type="molecule type" value="Genomic_DNA"/>
</dbReference>
<evidence type="ECO:0000313" key="1">
    <source>
        <dbReference type="EMBL" id="DAG05933.1"/>
    </source>
</evidence>
<reference evidence="1" key="1">
    <citation type="journal article" date="2021" name="Proc. Natl. Acad. Sci. U.S.A.">
        <title>A Catalog of Tens of Thousands of Viruses from Human Metagenomes Reveals Hidden Associations with Chronic Diseases.</title>
        <authorList>
            <person name="Tisza M.J."/>
            <person name="Buck C.B."/>
        </authorList>
    </citation>
    <scope>NUCLEOTIDE SEQUENCE</scope>
    <source>
        <strain evidence="1">CtkfK18</strain>
    </source>
</reference>
<organism evidence="1">
    <name type="scientific">Myoviridae sp. ctkfK18</name>
    <dbReference type="NCBI Taxonomy" id="2825165"/>
    <lineage>
        <taxon>Viruses</taxon>
        <taxon>Duplodnaviria</taxon>
        <taxon>Heunggongvirae</taxon>
        <taxon>Uroviricota</taxon>
        <taxon>Caudoviricetes</taxon>
    </lineage>
</organism>
<sequence length="170" mass="20001">MGVNVDLQKGLRSLLVQPIIHATESSIEKEDPKTFRDLIFDVNNVIDLSLFKFDSFMYDGTVANILNDFFSWLVANPQYFSRLNCDIYKATYFEYKPKLISKHLYGTTELSYIITYFNDIQHEAELTRDMLMTKGVLYLNQEGLHALEKILSFKEYMEANDDESFKQWEF</sequence>